<dbReference type="EMBL" id="JARKNE010000007">
    <property type="protein sequence ID" value="KAK5819316.1"/>
    <property type="molecule type" value="Genomic_DNA"/>
</dbReference>
<name>A0ABR0PDM1_GOSAR</name>
<protein>
    <submittedName>
        <fullName evidence="1">Uncharacterized protein</fullName>
    </submittedName>
</protein>
<sequence>MTNTLYKQLESCKTAKMVLDKLEDMFGGQATLAQYSAITSLMNAQQKANTSIKDHMINLMGCFVNVMDNKTNLNQNTQIEMKGKHTKKFCGPLQVEMKRTRRPKDLSKFKYFFCSKKGHFKANCKEWKEYLTTKGQGV</sequence>
<organism evidence="1 2">
    <name type="scientific">Gossypium arboreum</name>
    <name type="common">Tree cotton</name>
    <name type="synonym">Gossypium nanking</name>
    <dbReference type="NCBI Taxonomy" id="29729"/>
    <lineage>
        <taxon>Eukaryota</taxon>
        <taxon>Viridiplantae</taxon>
        <taxon>Streptophyta</taxon>
        <taxon>Embryophyta</taxon>
        <taxon>Tracheophyta</taxon>
        <taxon>Spermatophyta</taxon>
        <taxon>Magnoliopsida</taxon>
        <taxon>eudicotyledons</taxon>
        <taxon>Gunneridae</taxon>
        <taxon>Pentapetalae</taxon>
        <taxon>rosids</taxon>
        <taxon>malvids</taxon>
        <taxon>Malvales</taxon>
        <taxon>Malvaceae</taxon>
        <taxon>Malvoideae</taxon>
        <taxon>Gossypium</taxon>
    </lineage>
</organism>
<dbReference type="Proteomes" id="UP001358586">
    <property type="component" value="Chromosome 7"/>
</dbReference>
<dbReference type="SUPFAM" id="SSF57756">
    <property type="entry name" value="Retrovirus zinc finger-like domains"/>
    <property type="match status" value="1"/>
</dbReference>
<evidence type="ECO:0000313" key="2">
    <source>
        <dbReference type="Proteomes" id="UP001358586"/>
    </source>
</evidence>
<gene>
    <name evidence="1" type="ORF">PVK06_024298</name>
</gene>
<reference evidence="1 2" key="1">
    <citation type="submission" date="2023-03" db="EMBL/GenBank/DDBJ databases">
        <title>WGS of Gossypium arboreum.</title>
        <authorList>
            <person name="Yu D."/>
        </authorList>
    </citation>
    <scope>NUCLEOTIDE SEQUENCE [LARGE SCALE GENOMIC DNA]</scope>
    <source>
        <tissue evidence="1">Leaf</tissue>
    </source>
</reference>
<keyword evidence="2" id="KW-1185">Reference proteome</keyword>
<comment type="caution">
    <text evidence="1">The sequence shown here is derived from an EMBL/GenBank/DDBJ whole genome shotgun (WGS) entry which is preliminary data.</text>
</comment>
<accession>A0ABR0PDM1</accession>
<proteinExistence type="predicted"/>
<evidence type="ECO:0000313" key="1">
    <source>
        <dbReference type="EMBL" id="KAK5819316.1"/>
    </source>
</evidence>
<dbReference type="InterPro" id="IPR036875">
    <property type="entry name" value="Znf_CCHC_sf"/>
</dbReference>